<evidence type="ECO:0000313" key="3">
    <source>
        <dbReference type="Proteomes" id="UP000287651"/>
    </source>
</evidence>
<feature type="compositionally biased region" description="Basic and acidic residues" evidence="1">
    <location>
        <begin position="55"/>
        <end position="78"/>
    </location>
</feature>
<evidence type="ECO:0000256" key="1">
    <source>
        <dbReference type="SAM" id="MobiDB-lite"/>
    </source>
</evidence>
<organism evidence="2 3">
    <name type="scientific">Ensete ventricosum</name>
    <name type="common">Abyssinian banana</name>
    <name type="synonym">Musa ensete</name>
    <dbReference type="NCBI Taxonomy" id="4639"/>
    <lineage>
        <taxon>Eukaryota</taxon>
        <taxon>Viridiplantae</taxon>
        <taxon>Streptophyta</taxon>
        <taxon>Embryophyta</taxon>
        <taxon>Tracheophyta</taxon>
        <taxon>Spermatophyta</taxon>
        <taxon>Magnoliopsida</taxon>
        <taxon>Liliopsida</taxon>
        <taxon>Zingiberales</taxon>
        <taxon>Musaceae</taxon>
        <taxon>Ensete</taxon>
    </lineage>
</organism>
<reference evidence="2 3" key="1">
    <citation type="journal article" date="2014" name="Agronomy (Basel)">
        <title>A Draft Genome Sequence for Ensete ventricosum, the Drought-Tolerant Tree Against Hunger.</title>
        <authorList>
            <person name="Harrison J."/>
            <person name="Moore K.A."/>
            <person name="Paszkiewicz K."/>
            <person name="Jones T."/>
            <person name="Grant M."/>
            <person name="Ambacheew D."/>
            <person name="Muzemil S."/>
            <person name="Studholme D.J."/>
        </authorList>
    </citation>
    <scope>NUCLEOTIDE SEQUENCE [LARGE SCALE GENOMIC DNA]</scope>
</reference>
<name>A0A427AA54_ENSVE</name>
<evidence type="ECO:0000313" key="2">
    <source>
        <dbReference type="EMBL" id="RRT73102.1"/>
    </source>
</evidence>
<sequence>MCLLAGAAGGEEGWNGGWRTLHYNSRAAQILKAVKSGRWPQQWQEALLKPKQGRGPKDDEAHEEDAVRSRKRDMDIHNRTGSVEVPTELLVGLLLTLGLDSEDRENHLKREHDFGPESQAIWEFTRRDFRSRLQRP</sequence>
<proteinExistence type="predicted"/>
<dbReference type="EMBL" id="AMZH03003191">
    <property type="protein sequence ID" value="RRT73102.1"/>
    <property type="molecule type" value="Genomic_DNA"/>
</dbReference>
<comment type="caution">
    <text evidence="2">The sequence shown here is derived from an EMBL/GenBank/DDBJ whole genome shotgun (WGS) entry which is preliminary data.</text>
</comment>
<protein>
    <submittedName>
        <fullName evidence="2">Uncharacterized protein</fullName>
    </submittedName>
</protein>
<gene>
    <name evidence="2" type="ORF">B296_00016553</name>
</gene>
<accession>A0A427AA54</accession>
<dbReference type="Proteomes" id="UP000287651">
    <property type="component" value="Unassembled WGS sequence"/>
</dbReference>
<feature type="region of interest" description="Disordered" evidence="1">
    <location>
        <begin position="48"/>
        <end position="79"/>
    </location>
</feature>
<dbReference type="AlphaFoldDB" id="A0A427AA54"/>